<organism evidence="1 2">
    <name type="scientific">Dentiscutata heterogama</name>
    <dbReference type="NCBI Taxonomy" id="1316150"/>
    <lineage>
        <taxon>Eukaryota</taxon>
        <taxon>Fungi</taxon>
        <taxon>Fungi incertae sedis</taxon>
        <taxon>Mucoromycota</taxon>
        <taxon>Glomeromycotina</taxon>
        <taxon>Glomeromycetes</taxon>
        <taxon>Diversisporales</taxon>
        <taxon>Gigasporaceae</taxon>
        <taxon>Dentiscutata</taxon>
    </lineage>
</organism>
<feature type="non-terminal residue" evidence="1">
    <location>
        <position position="289"/>
    </location>
</feature>
<evidence type="ECO:0000313" key="1">
    <source>
        <dbReference type="EMBL" id="CAG8724319.1"/>
    </source>
</evidence>
<dbReference type="Proteomes" id="UP000789702">
    <property type="component" value="Unassembled WGS sequence"/>
</dbReference>
<accession>A0ACA9PU46</accession>
<evidence type="ECO:0000313" key="2">
    <source>
        <dbReference type="Proteomes" id="UP000789702"/>
    </source>
</evidence>
<reference evidence="1" key="1">
    <citation type="submission" date="2021-06" db="EMBL/GenBank/DDBJ databases">
        <authorList>
            <person name="Kallberg Y."/>
            <person name="Tangrot J."/>
            <person name="Rosling A."/>
        </authorList>
    </citation>
    <scope>NUCLEOTIDE SEQUENCE</scope>
    <source>
        <strain evidence="1">IL203A</strain>
    </source>
</reference>
<proteinExistence type="predicted"/>
<name>A0ACA9PU46_9GLOM</name>
<comment type="caution">
    <text evidence="1">The sequence shown here is derived from an EMBL/GenBank/DDBJ whole genome shotgun (WGS) entry which is preliminary data.</text>
</comment>
<protein>
    <submittedName>
        <fullName evidence="1">12852_t:CDS:1</fullName>
    </submittedName>
</protein>
<gene>
    <name evidence="1" type="ORF">DHETER_LOCUS13022</name>
</gene>
<keyword evidence="2" id="KW-1185">Reference proteome</keyword>
<dbReference type="EMBL" id="CAJVPU010034111">
    <property type="protein sequence ID" value="CAG8724319.1"/>
    <property type="molecule type" value="Genomic_DNA"/>
</dbReference>
<feature type="non-terminal residue" evidence="1">
    <location>
        <position position="1"/>
    </location>
</feature>
<sequence length="289" mass="33506">DVGNKIVPRQLPPTKFESYVYPFGVNENLTTPPLTIISIRKLKDDEHKFVNYKENSPYEVEIGEDIVYENGVSHLIWFYANADYEDKRPAMFIRNTPIVYYFLSNLGKKVEIPLLNKVLVNFHTTYSIKGTKDVLQTIKNGESNPDLVKKAQNITNRFESFIYPFGINENLTTPPLTIISIRKLKDDEHKLVNYKENSPYEVEVKEEIEYQTGISHLIWFYANADYEDKRSATLIPNTPVVYYFLSNLEKKIEIPLLNKVLVNNHETYSVKGTKDVLQTIKNEKSNPDS</sequence>